<protein>
    <submittedName>
        <fullName evidence="1">Uncharacterized protein</fullName>
    </submittedName>
</protein>
<evidence type="ECO:0000313" key="2">
    <source>
        <dbReference type="Proteomes" id="UP000887116"/>
    </source>
</evidence>
<evidence type="ECO:0000313" key="1">
    <source>
        <dbReference type="EMBL" id="GFR04282.1"/>
    </source>
</evidence>
<comment type="caution">
    <text evidence="1">The sequence shown here is derived from an EMBL/GenBank/DDBJ whole genome shotgun (WGS) entry which is preliminary data.</text>
</comment>
<name>A0A8X6LDC2_TRICU</name>
<dbReference type="Proteomes" id="UP000887116">
    <property type="component" value="Unassembled WGS sequence"/>
</dbReference>
<accession>A0A8X6LDC2</accession>
<reference evidence="1" key="1">
    <citation type="submission" date="2020-07" db="EMBL/GenBank/DDBJ databases">
        <title>Multicomponent nature underlies the extraordinary mechanical properties of spider dragline silk.</title>
        <authorList>
            <person name="Kono N."/>
            <person name="Nakamura H."/>
            <person name="Mori M."/>
            <person name="Yoshida Y."/>
            <person name="Ohtoshi R."/>
            <person name="Malay A.D."/>
            <person name="Moran D.A.P."/>
            <person name="Tomita M."/>
            <person name="Numata K."/>
            <person name="Arakawa K."/>
        </authorList>
    </citation>
    <scope>NUCLEOTIDE SEQUENCE</scope>
</reference>
<dbReference type="EMBL" id="BMAO01005842">
    <property type="protein sequence ID" value="GFR04282.1"/>
    <property type="molecule type" value="Genomic_DNA"/>
</dbReference>
<sequence length="79" mass="9246">MLEEIRHCPSGVMCWKCPAQIAKPQAKQLDVAYFLSVRWTRDFHSLNMTSYYAWCGIDIGKQMTFRGKQPHTYTSIIYP</sequence>
<keyword evidence="2" id="KW-1185">Reference proteome</keyword>
<gene>
    <name evidence="1" type="ORF">TNCT_678921</name>
</gene>
<dbReference type="AlphaFoldDB" id="A0A8X6LDC2"/>
<organism evidence="1 2">
    <name type="scientific">Trichonephila clavata</name>
    <name type="common">Joro spider</name>
    <name type="synonym">Nephila clavata</name>
    <dbReference type="NCBI Taxonomy" id="2740835"/>
    <lineage>
        <taxon>Eukaryota</taxon>
        <taxon>Metazoa</taxon>
        <taxon>Ecdysozoa</taxon>
        <taxon>Arthropoda</taxon>
        <taxon>Chelicerata</taxon>
        <taxon>Arachnida</taxon>
        <taxon>Araneae</taxon>
        <taxon>Araneomorphae</taxon>
        <taxon>Entelegynae</taxon>
        <taxon>Araneoidea</taxon>
        <taxon>Nephilidae</taxon>
        <taxon>Trichonephila</taxon>
    </lineage>
</organism>
<proteinExistence type="predicted"/>